<gene>
    <name evidence="2" type="ORF">BJ999_003495</name>
</gene>
<sequence length="73" mass="7810">MLGQEYPETTSGSSAHPAPTIGVTEQERAEGEPVRARMMNGTLTVPYSGRLSVVVQSPRPPPCHEASFTLSQV</sequence>
<keyword evidence="3" id="KW-1185">Reference proteome</keyword>
<name>A0A7Y9GAZ3_9ACTN</name>
<accession>A0A7Y9GAZ3</accession>
<evidence type="ECO:0000313" key="3">
    <source>
        <dbReference type="Proteomes" id="UP000591272"/>
    </source>
</evidence>
<reference evidence="2 3" key="1">
    <citation type="submission" date="2020-07" db="EMBL/GenBank/DDBJ databases">
        <title>Sequencing the genomes of 1000 actinobacteria strains.</title>
        <authorList>
            <person name="Klenk H.-P."/>
        </authorList>
    </citation>
    <scope>NUCLEOTIDE SEQUENCE [LARGE SCALE GENOMIC DNA]</scope>
    <source>
        <strain evidence="2 3">DSM 43461</strain>
    </source>
</reference>
<dbReference type="Proteomes" id="UP000591272">
    <property type="component" value="Unassembled WGS sequence"/>
</dbReference>
<comment type="caution">
    <text evidence="2">The sequence shown here is derived from an EMBL/GenBank/DDBJ whole genome shotgun (WGS) entry which is preliminary data.</text>
</comment>
<dbReference type="AlphaFoldDB" id="A0A7Y9GAZ3"/>
<protein>
    <submittedName>
        <fullName evidence="2">Uncharacterized protein</fullName>
    </submittedName>
</protein>
<organism evidence="2 3">
    <name type="scientific">Actinomadura citrea</name>
    <dbReference type="NCBI Taxonomy" id="46158"/>
    <lineage>
        <taxon>Bacteria</taxon>
        <taxon>Bacillati</taxon>
        <taxon>Actinomycetota</taxon>
        <taxon>Actinomycetes</taxon>
        <taxon>Streptosporangiales</taxon>
        <taxon>Thermomonosporaceae</taxon>
        <taxon>Actinomadura</taxon>
    </lineage>
</organism>
<evidence type="ECO:0000256" key="1">
    <source>
        <dbReference type="SAM" id="MobiDB-lite"/>
    </source>
</evidence>
<dbReference type="EMBL" id="JACCBT010000001">
    <property type="protein sequence ID" value="NYE13199.1"/>
    <property type="molecule type" value="Genomic_DNA"/>
</dbReference>
<proteinExistence type="predicted"/>
<evidence type="ECO:0000313" key="2">
    <source>
        <dbReference type="EMBL" id="NYE13199.1"/>
    </source>
</evidence>
<feature type="region of interest" description="Disordered" evidence="1">
    <location>
        <begin position="1"/>
        <end position="33"/>
    </location>
</feature>